<comment type="caution">
    <text evidence="1">The sequence shown here is derived from an EMBL/GenBank/DDBJ whole genome shotgun (WGS) entry which is preliminary data.</text>
</comment>
<dbReference type="HOGENOM" id="CLU_3045792_0_0_6"/>
<keyword evidence="2" id="KW-1185">Reference proteome</keyword>
<dbReference type="STRING" id="314278.NB231_10278"/>
<evidence type="ECO:0000313" key="1">
    <source>
        <dbReference type="EMBL" id="EAR22832.1"/>
    </source>
</evidence>
<reference evidence="1 2" key="1">
    <citation type="submission" date="2006-02" db="EMBL/GenBank/DDBJ databases">
        <authorList>
            <person name="Waterbury J."/>
            <person name="Ferriera S."/>
            <person name="Johnson J."/>
            <person name="Kravitz S."/>
            <person name="Halpern A."/>
            <person name="Remington K."/>
            <person name="Beeson K."/>
            <person name="Tran B."/>
            <person name="Rogers Y.-H."/>
            <person name="Friedman R."/>
            <person name="Venter J.C."/>
        </authorList>
    </citation>
    <scope>NUCLEOTIDE SEQUENCE [LARGE SCALE GENOMIC DNA]</scope>
    <source>
        <strain evidence="1 2">Nb-231</strain>
    </source>
</reference>
<evidence type="ECO:0000313" key="2">
    <source>
        <dbReference type="Proteomes" id="UP000003374"/>
    </source>
</evidence>
<sequence>MRTRSTRFAGADLTGTVFRDGLLNEADFEGAHCYRSQWLRRRVDGAVDLPHTAP</sequence>
<gene>
    <name evidence="1" type="ORF">NB231_10278</name>
</gene>
<evidence type="ECO:0008006" key="3">
    <source>
        <dbReference type="Google" id="ProtNLM"/>
    </source>
</evidence>
<dbReference type="AlphaFoldDB" id="A4BNN3"/>
<name>A4BNN3_9GAMM</name>
<organism evidence="1 2">
    <name type="scientific">Nitrococcus mobilis Nb-231</name>
    <dbReference type="NCBI Taxonomy" id="314278"/>
    <lineage>
        <taxon>Bacteria</taxon>
        <taxon>Pseudomonadati</taxon>
        <taxon>Pseudomonadota</taxon>
        <taxon>Gammaproteobacteria</taxon>
        <taxon>Chromatiales</taxon>
        <taxon>Ectothiorhodospiraceae</taxon>
        <taxon>Nitrococcus</taxon>
    </lineage>
</organism>
<accession>A4BNN3</accession>
<dbReference type="RefSeq" id="WP_005002226.1">
    <property type="nucleotide sequence ID" value="NZ_CH672427.1"/>
</dbReference>
<protein>
    <recommendedName>
        <fullName evidence="3">Pentapeptide repeat family protein</fullName>
    </recommendedName>
</protein>
<dbReference type="Proteomes" id="UP000003374">
    <property type="component" value="Unassembled WGS sequence"/>
</dbReference>
<dbReference type="InterPro" id="IPR001646">
    <property type="entry name" value="5peptide_repeat"/>
</dbReference>
<proteinExistence type="predicted"/>
<dbReference type="Pfam" id="PF00805">
    <property type="entry name" value="Pentapeptide"/>
    <property type="match status" value="1"/>
</dbReference>
<dbReference type="SUPFAM" id="SSF141571">
    <property type="entry name" value="Pentapeptide repeat-like"/>
    <property type="match status" value="1"/>
</dbReference>
<dbReference type="EMBL" id="AAOF01000002">
    <property type="protein sequence ID" value="EAR22832.1"/>
    <property type="molecule type" value="Genomic_DNA"/>
</dbReference>